<dbReference type="SMART" id="SM00825">
    <property type="entry name" value="PKS_KS"/>
    <property type="match status" value="1"/>
</dbReference>
<dbReference type="SUPFAM" id="SSF53901">
    <property type="entry name" value="Thiolase-like"/>
    <property type="match status" value="2"/>
</dbReference>
<keyword evidence="2 3" id="KW-0808">Transferase</keyword>
<dbReference type="InterPro" id="IPR014030">
    <property type="entry name" value="Ketoacyl_synth_N"/>
</dbReference>
<name>A0A5J6G9T4_STRKN</name>
<dbReference type="CDD" id="cd00834">
    <property type="entry name" value="KAS_I_II"/>
    <property type="match status" value="1"/>
</dbReference>
<dbReference type="KEGG" id="ska:CP970_06970"/>
<dbReference type="PANTHER" id="PTHR11712:SF336">
    <property type="entry name" value="3-OXOACYL-[ACYL-CARRIER-PROTEIN] SYNTHASE, MITOCHONDRIAL"/>
    <property type="match status" value="1"/>
</dbReference>
<reference evidence="5 6" key="1">
    <citation type="submission" date="2017-09" db="EMBL/GenBank/DDBJ databases">
        <authorList>
            <person name="Lee N."/>
            <person name="Cho B.-K."/>
        </authorList>
    </citation>
    <scope>NUCLEOTIDE SEQUENCE [LARGE SCALE GENOMIC DNA]</scope>
    <source>
        <strain evidence="5 6">ATCC 12853</strain>
    </source>
</reference>
<evidence type="ECO:0000259" key="4">
    <source>
        <dbReference type="PROSITE" id="PS52004"/>
    </source>
</evidence>
<organism evidence="5 6">
    <name type="scientific">Streptomyces kanamyceticus</name>
    <dbReference type="NCBI Taxonomy" id="1967"/>
    <lineage>
        <taxon>Bacteria</taxon>
        <taxon>Bacillati</taxon>
        <taxon>Actinomycetota</taxon>
        <taxon>Actinomycetes</taxon>
        <taxon>Kitasatosporales</taxon>
        <taxon>Streptomycetaceae</taxon>
        <taxon>Streptomyces</taxon>
    </lineage>
</organism>
<dbReference type="Gene3D" id="3.40.47.10">
    <property type="match status" value="2"/>
</dbReference>
<gene>
    <name evidence="5" type="ORF">CP970_06970</name>
</gene>
<comment type="similarity">
    <text evidence="1 3">Belongs to the thiolase-like superfamily. Beta-ketoacyl-ACP synthases family.</text>
</comment>
<dbReference type="RefSeq" id="WP_055544213.1">
    <property type="nucleotide sequence ID" value="NZ_CP023699.1"/>
</dbReference>
<dbReference type="Proteomes" id="UP000325529">
    <property type="component" value="Chromosome"/>
</dbReference>
<dbReference type="GO" id="GO:0005829">
    <property type="term" value="C:cytosol"/>
    <property type="evidence" value="ECO:0007669"/>
    <property type="project" value="TreeGrafter"/>
</dbReference>
<evidence type="ECO:0000256" key="3">
    <source>
        <dbReference type="RuleBase" id="RU003694"/>
    </source>
</evidence>
<keyword evidence="6" id="KW-1185">Reference proteome</keyword>
<dbReference type="InterPro" id="IPR014031">
    <property type="entry name" value="Ketoacyl_synth_C"/>
</dbReference>
<evidence type="ECO:0000313" key="5">
    <source>
        <dbReference type="EMBL" id="QEU90688.1"/>
    </source>
</evidence>
<dbReference type="PANTHER" id="PTHR11712">
    <property type="entry name" value="POLYKETIDE SYNTHASE-RELATED"/>
    <property type="match status" value="1"/>
</dbReference>
<protein>
    <submittedName>
        <fullName evidence="5">Beta-ketoacyl-[acyl-carrier-protein] synthase family protein</fullName>
    </submittedName>
</protein>
<accession>A0A5J6G9T4</accession>
<dbReference type="Pfam" id="PF00109">
    <property type="entry name" value="ketoacyl-synt"/>
    <property type="match status" value="1"/>
</dbReference>
<proteinExistence type="inferred from homology"/>
<dbReference type="GO" id="GO:0006633">
    <property type="term" value="P:fatty acid biosynthetic process"/>
    <property type="evidence" value="ECO:0007669"/>
    <property type="project" value="TreeGrafter"/>
</dbReference>
<dbReference type="Pfam" id="PF02801">
    <property type="entry name" value="Ketoacyl-synt_C"/>
    <property type="match status" value="1"/>
</dbReference>
<dbReference type="GO" id="GO:0004315">
    <property type="term" value="F:3-oxoacyl-[acyl-carrier-protein] synthase activity"/>
    <property type="evidence" value="ECO:0007669"/>
    <property type="project" value="TreeGrafter"/>
</dbReference>
<dbReference type="InterPro" id="IPR016039">
    <property type="entry name" value="Thiolase-like"/>
</dbReference>
<dbReference type="InterPro" id="IPR020841">
    <property type="entry name" value="PKS_Beta-ketoAc_synthase_dom"/>
</dbReference>
<evidence type="ECO:0000256" key="2">
    <source>
        <dbReference type="ARBA" id="ARBA00022679"/>
    </source>
</evidence>
<evidence type="ECO:0000256" key="1">
    <source>
        <dbReference type="ARBA" id="ARBA00008467"/>
    </source>
</evidence>
<dbReference type="InterPro" id="IPR000794">
    <property type="entry name" value="Beta-ketoacyl_synthase"/>
</dbReference>
<dbReference type="OrthoDB" id="2523650at2"/>
<dbReference type="PROSITE" id="PS52004">
    <property type="entry name" value="KS3_2"/>
    <property type="match status" value="1"/>
</dbReference>
<evidence type="ECO:0000313" key="6">
    <source>
        <dbReference type="Proteomes" id="UP000325529"/>
    </source>
</evidence>
<dbReference type="EMBL" id="CP023699">
    <property type="protein sequence ID" value="QEU90688.1"/>
    <property type="molecule type" value="Genomic_DNA"/>
</dbReference>
<sequence>MPAERSAAPAPGGTDVWITGYDTFTAFGHGADALREHVFAGRPAFAPVERFDTEPFRNRYAAAHGTGPAPAPALTETAIDCARGALGAAKLDPATVDAHRAAVLLGTQGDFTGIHRFWQETAAGRTPDPADAHRSFAGGVPAAVADDLGFTGPRLAFINACVASPSAVAHACRLIEAGRVDVAVVGGGYLVEEEQFAKFDSGRTFARDGQVRPFASGRSGMLLGDGVAALVLESGAHLLRRGGRPLARIGGFGAAADAHHVVKPHPEGLGMARAVVRALGRARLGPTGIQYVNAHGTGTELNDLAETAALHAAFGSHAGRLMVSSTKGTTGHLLEATGAVELVVAVMALESGTVPPTAGFDAPDPRCDLDWVPNEPRRADLRRVLSLNAAFGGMNTAIILEQP</sequence>
<feature type="domain" description="Ketosynthase family 3 (KS3)" evidence="4">
    <location>
        <begin position="13"/>
        <end position="402"/>
    </location>
</feature>
<dbReference type="AlphaFoldDB" id="A0A5J6G9T4"/>